<evidence type="ECO:0000313" key="1">
    <source>
        <dbReference type="EMBL" id="ALK43950.1"/>
    </source>
</evidence>
<dbReference type="RefSeq" id="WP_061515205.1">
    <property type="nucleotide sequence ID" value="NZ_FJCX01000001.1"/>
</dbReference>
<name>A0A128V0Y5_LEGPN</name>
<dbReference type="EMBL" id="KT271770">
    <property type="protein sequence ID" value="ALK43950.1"/>
    <property type="molecule type" value="Genomic_DNA"/>
</dbReference>
<protein>
    <submittedName>
        <fullName evidence="1">Uncharacterized protein</fullName>
    </submittedName>
</protein>
<reference evidence="1" key="1">
    <citation type="journal article" date="2016" name="Cell. Microbiol.">
        <title>Active and Adaptive Legionella CRISPR-Cas reveals a recurrent challenge to the pathogen.</title>
        <authorList>
            <person name="Rao C."/>
            <person name="Guyard C."/>
            <person name="Pelaz C."/>
            <person name="Wasserscheid J."/>
            <person name="Bondy-Denomy J."/>
            <person name="Dewar K."/>
            <person name="Ensminger A.W."/>
        </authorList>
    </citation>
    <scope>NUCLEOTIDE SEQUENCE</scope>
    <source>
        <strain evidence="1">Murcia-2001 4983</strain>
        <plasmid evidence="1">Mobile Element-1</plasmid>
    </source>
</reference>
<dbReference type="AlphaFoldDB" id="A0A128V0Y5"/>
<geneLocation type="plasmid" evidence="1">
    <name>Mobile Element-1</name>
</geneLocation>
<proteinExistence type="predicted"/>
<accession>A0A128V0Y5</accession>
<organism evidence="1">
    <name type="scientific">Legionella pneumophila</name>
    <dbReference type="NCBI Taxonomy" id="446"/>
    <lineage>
        <taxon>Bacteria</taxon>
        <taxon>Pseudomonadati</taxon>
        <taxon>Pseudomonadota</taxon>
        <taxon>Gammaproteobacteria</taxon>
        <taxon>Legionellales</taxon>
        <taxon>Legionellaceae</taxon>
        <taxon>Legionella</taxon>
    </lineage>
</organism>
<sequence>MKRTIQVSRIEKEILTPEKFLNLNKKEQMNISHTEIIPARLGKADFGKIMVHYKNPVYK</sequence>
<keyword evidence="1" id="KW-0614">Plasmid</keyword>